<accession>A0A914R4H4</accession>
<dbReference type="Pfam" id="PF00023">
    <property type="entry name" value="Ank"/>
    <property type="match status" value="1"/>
</dbReference>
<evidence type="ECO:0000256" key="3">
    <source>
        <dbReference type="PROSITE-ProRule" id="PRU00023"/>
    </source>
</evidence>
<organism evidence="4 5">
    <name type="scientific">Parascaris equorum</name>
    <name type="common">Equine roundworm</name>
    <dbReference type="NCBI Taxonomy" id="6256"/>
    <lineage>
        <taxon>Eukaryota</taxon>
        <taxon>Metazoa</taxon>
        <taxon>Ecdysozoa</taxon>
        <taxon>Nematoda</taxon>
        <taxon>Chromadorea</taxon>
        <taxon>Rhabditida</taxon>
        <taxon>Spirurina</taxon>
        <taxon>Ascaridomorpha</taxon>
        <taxon>Ascaridoidea</taxon>
        <taxon>Ascarididae</taxon>
        <taxon>Parascaris</taxon>
    </lineage>
</organism>
<dbReference type="PROSITE" id="PS50088">
    <property type="entry name" value="ANK_REPEAT"/>
    <property type="match status" value="1"/>
</dbReference>
<feature type="repeat" description="ANK" evidence="3">
    <location>
        <begin position="126"/>
        <end position="158"/>
    </location>
</feature>
<dbReference type="PANTHER" id="PTHR23206:SF8">
    <property type="entry name" value="ANKYRIN REPEAT AND KH DOMAIN-CONTAINING 1"/>
    <property type="match status" value="1"/>
</dbReference>
<reference evidence="5" key="1">
    <citation type="submission" date="2022-11" db="UniProtKB">
        <authorList>
            <consortium name="WormBaseParasite"/>
        </authorList>
    </citation>
    <scope>IDENTIFICATION</scope>
</reference>
<dbReference type="SMART" id="SM00248">
    <property type="entry name" value="ANK"/>
    <property type="match status" value="1"/>
</dbReference>
<dbReference type="Proteomes" id="UP000887564">
    <property type="component" value="Unplaced"/>
</dbReference>
<protein>
    <submittedName>
        <fullName evidence="5">Uncharacterized protein</fullName>
    </submittedName>
</protein>
<evidence type="ECO:0000313" key="5">
    <source>
        <dbReference type="WBParaSite" id="PEQ_0000116801-mRNA-1"/>
    </source>
</evidence>
<dbReference type="WBParaSite" id="PEQ_0000116801-mRNA-1">
    <property type="protein sequence ID" value="PEQ_0000116801-mRNA-1"/>
    <property type="gene ID" value="PEQ_0000116801"/>
</dbReference>
<dbReference type="InterPro" id="IPR051631">
    <property type="entry name" value="Ankyrin-KH/SAM_domain"/>
</dbReference>
<dbReference type="GO" id="GO:0005737">
    <property type="term" value="C:cytoplasm"/>
    <property type="evidence" value="ECO:0007669"/>
    <property type="project" value="TreeGrafter"/>
</dbReference>
<sequence length="160" mass="17072">MALKQTLTATAALIRSKIAPNAVPAESLVEDAFSSVKAATVRSRRTLSEGAAQESESHHCQSSEALSCDTDVENEFLSPTGIRQHTLIDILSPGIYRILLNTAVVGVDIHLEGTTSFDVDMQTDSNHDTALTLAASGGHDTLVELLIARGADIEHHDKKV</sequence>
<evidence type="ECO:0000256" key="1">
    <source>
        <dbReference type="ARBA" id="ARBA00022737"/>
    </source>
</evidence>
<dbReference type="AlphaFoldDB" id="A0A914R4H4"/>
<dbReference type="PROSITE" id="PS50297">
    <property type="entry name" value="ANK_REP_REGION"/>
    <property type="match status" value="1"/>
</dbReference>
<evidence type="ECO:0000256" key="2">
    <source>
        <dbReference type="ARBA" id="ARBA00023043"/>
    </source>
</evidence>
<keyword evidence="2 3" id="KW-0040">ANK repeat</keyword>
<keyword evidence="1" id="KW-0677">Repeat</keyword>
<name>A0A914R4H4_PAREQ</name>
<keyword evidence="4" id="KW-1185">Reference proteome</keyword>
<dbReference type="PANTHER" id="PTHR23206">
    <property type="entry name" value="MASK PROTEIN"/>
    <property type="match status" value="1"/>
</dbReference>
<dbReference type="InterPro" id="IPR036770">
    <property type="entry name" value="Ankyrin_rpt-contain_sf"/>
</dbReference>
<evidence type="ECO:0000313" key="4">
    <source>
        <dbReference type="Proteomes" id="UP000887564"/>
    </source>
</evidence>
<proteinExistence type="predicted"/>
<dbReference type="GO" id="GO:0045087">
    <property type="term" value="P:innate immune response"/>
    <property type="evidence" value="ECO:0007669"/>
    <property type="project" value="TreeGrafter"/>
</dbReference>
<dbReference type="Gene3D" id="1.25.40.20">
    <property type="entry name" value="Ankyrin repeat-containing domain"/>
    <property type="match status" value="1"/>
</dbReference>
<dbReference type="SUPFAM" id="SSF48403">
    <property type="entry name" value="Ankyrin repeat"/>
    <property type="match status" value="1"/>
</dbReference>
<dbReference type="InterPro" id="IPR002110">
    <property type="entry name" value="Ankyrin_rpt"/>
</dbReference>